<dbReference type="OrthoDB" id="4558903at2"/>
<dbReference type="Proteomes" id="UP000236146">
    <property type="component" value="Unassembled WGS sequence"/>
</dbReference>
<protein>
    <submittedName>
        <fullName evidence="1">Uncharacterized protein</fullName>
    </submittedName>
</protein>
<dbReference type="EMBL" id="MNLH01000001">
    <property type="protein sequence ID" value="PNS43988.1"/>
    <property type="molecule type" value="Genomic_DNA"/>
</dbReference>
<gene>
    <name evidence="1" type="ORF">BFS05_01125</name>
</gene>
<evidence type="ECO:0000313" key="2">
    <source>
        <dbReference type="Proteomes" id="UP000236146"/>
    </source>
</evidence>
<organism evidence="1 2">
    <name type="scientific">Gardnerella vaginalis</name>
    <dbReference type="NCBI Taxonomy" id="2702"/>
    <lineage>
        <taxon>Bacteria</taxon>
        <taxon>Bacillati</taxon>
        <taxon>Actinomycetota</taxon>
        <taxon>Actinomycetes</taxon>
        <taxon>Bifidobacteriales</taxon>
        <taxon>Bifidobacteriaceae</taxon>
        <taxon>Gardnerella</taxon>
    </lineage>
</organism>
<reference evidence="1 2" key="1">
    <citation type="submission" date="2016-10" db="EMBL/GenBank/DDBJ databases">
        <authorList>
            <person name="Varghese N."/>
        </authorList>
    </citation>
    <scope>NUCLEOTIDE SEQUENCE [LARGE SCALE GENOMIC DNA]</scope>
    <source>
        <strain evidence="1 2">KA00225</strain>
    </source>
</reference>
<proteinExistence type="predicted"/>
<dbReference type="AlphaFoldDB" id="A0A2K1SWT8"/>
<sequence>MTIAKPIILLPNKIVEPTSTDDFELGKLPNGISDILSYLAGMADGYSQGMKWNEVEQLKSDLMECPARWEAVTTEQIKQECLHLGMKLTDIDKITELVARRQHGNTFNLSKSSYKGFKFKPNM</sequence>
<name>A0A2K1SWT8_GARVA</name>
<accession>A0A2K1SWT8</accession>
<comment type="caution">
    <text evidence="1">The sequence shown here is derived from an EMBL/GenBank/DDBJ whole genome shotgun (WGS) entry which is preliminary data.</text>
</comment>
<evidence type="ECO:0000313" key="1">
    <source>
        <dbReference type="EMBL" id="PNS43988.1"/>
    </source>
</evidence>